<evidence type="ECO:0000313" key="3">
    <source>
        <dbReference type="Proteomes" id="UP001159363"/>
    </source>
</evidence>
<feature type="region of interest" description="Disordered" evidence="1">
    <location>
        <begin position="239"/>
        <end position="260"/>
    </location>
</feature>
<dbReference type="EMBL" id="JARBHB010000004">
    <property type="protein sequence ID" value="KAJ8887430.1"/>
    <property type="molecule type" value="Genomic_DNA"/>
</dbReference>
<dbReference type="Proteomes" id="UP001159363">
    <property type="component" value="Chromosome X"/>
</dbReference>
<protein>
    <submittedName>
        <fullName evidence="2">Uncharacterized protein</fullName>
    </submittedName>
</protein>
<sequence>MMTMGFGLDTRFVCGVKYQGVRSWSRSYGLKMAVGRNHNMAAAHNPNPIPDPLVLASVITYSNWSRVFGFRPRKLYSSGSLRRKCPTGRGPESAPATRPAHLYQSTCVDTQLLHHAYFRHSIHERTPRLRNGGDVAARTFASHNPDVLTWCSCRMMALIGGFSWDLPFQPPLHSGAVQYSPRFTLIGSEDPLETEPVARRRRHGEVIGHGVKKGNVPAFTGIDFGKTWKAKLGMRSPSSFVSSLPTNEQRHHGQTPRLTSRRRMTTRAFIRGERLPGQHIKLIVSYAVRDSTTIDLGEPGLIIGVVPPDFRTWDSCRTMTLVDGFSRGYPVSPALAFRWCSVLTSACRGKPDAMTSGNVRHISHMRKLRRPRRESNPIRLGRRRHHRGADVTLRFCWFDPITGYEDWNCLRSMGNRVPMGKQYHSSIPICNNPVVIDLVIEEARGENRLVLFISHHGGREEVHHHAGRSYDVSLLTEYHQVTAAVLLAKTANAPHHPSVPGK</sequence>
<comment type="caution">
    <text evidence="2">The sequence shown here is derived from an EMBL/GenBank/DDBJ whole genome shotgun (WGS) entry which is preliminary data.</text>
</comment>
<evidence type="ECO:0000256" key="1">
    <source>
        <dbReference type="SAM" id="MobiDB-lite"/>
    </source>
</evidence>
<name>A0ABQ9HSR6_9NEOP</name>
<evidence type="ECO:0000313" key="2">
    <source>
        <dbReference type="EMBL" id="KAJ8887430.1"/>
    </source>
</evidence>
<organism evidence="2 3">
    <name type="scientific">Dryococelus australis</name>
    <dbReference type="NCBI Taxonomy" id="614101"/>
    <lineage>
        <taxon>Eukaryota</taxon>
        <taxon>Metazoa</taxon>
        <taxon>Ecdysozoa</taxon>
        <taxon>Arthropoda</taxon>
        <taxon>Hexapoda</taxon>
        <taxon>Insecta</taxon>
        <taxon>Pterygota</taxon>
        <taxon>Neoptera</taxon>
        <taxon>Polyneoptera</taxon>
        <taxon>Phasmatodea</taxon>
        <taxon>Verophasmatodea</taxon>
        <taxon>Anareolatae</taxon>
        <taxon>Phasmatidae</taxon>
        <taxon>Eurycanthinae</taxon>
        <taxon>Dryococelus</taxon>
    </lineage>
</organism>
<keyword evidence="3" id="KW-1185">Reference proteome</keyword>
<accession>A0ABQ9HSR6</accession>
<reference evidence="2 3" key="1">
    <citation type="submission" date="2023-02" db="EMBL/GenBank/DDBJ databases">
        <title>LHISI_Scaffold_Assembly.</title>
        <authorList>
            <person name="Stuart O.P."/>
            <person name="Cleave R."/>
            <person name="Magrath M.J.L."/>
            <person name="Mikheyev A.S."/>
        </authorList>
    </citation>
    <scope>NUCLEOTIDE SEQUENCE [LARGE SCALE GENOMIC DNA]</scope>
    <source>
        <strain evidence="2">Daus_M_001</strain>
        <tissue evidence="2">Leg muscle</tissue>
    </source>
</reference>
<gene>
    <name evidence="2" type="ORF">PR048_013645</name>
</gene>
<proteinExistence type="predicted"/>